<dbReference type="EMBL" id="VSSQ01014205">
    <property type="protein sequence ID" value="MPM53165.1"/>
    <property type="molecule type" value="Genomic_DNA"/>
</dbReference>
<organism evidence="1">
    <name type="scientific">bioreactor metagenome</name>
    <dbReference type="NCBI Taxonomy" id="1076179"/>
    <lineage>
        <taxon>unclassified sequences</taxon>
        <taxon>metagenomes</taxon>
        <taxon>ecological metagenomes</taxon>
    </lineage>
</organism>
<comment type="caution">
    <text evidence="1">The sequence shown here is derived from an EMBL/GenBank/DDBJ whole genome shotgun (WGS) entry which is preliminary data.</text>
</comment>
<evidence type="ECO:0000313" key="1">
    <source>
        <dbReference type="EMBL" id="MPM53165.1"/>
    </source>
</evidence>
<name>A0A645AIW4_9ZZZZ</name>
<reference evidence="1" key="1">
    <citation type="submission" date="2019-08" db="EMBL/GenBank/DDBJ databases">
        <authorList>
            <person name="Kucharzyk K."/>
            <person name="Murdoch R.W."/>
            <person name="Higgins S."/>
            <person name="Loffler F."/>
        </authorList>
    </citation>
    <scope>NUCLEOTIDE SEQUENCE</scope>
</reference>
<accession>A0A645AIW4</accession>
<dbReference type="AlphaFoldDB" id="A0A645AIW4"/>
<proteinExistence type="predicted"/>
<gene>
    <name evidence="1" type="ORF">SDC9_99930</name>
</gene>
<protein>
    <submittedName>
        <fullName evidence="1">Uncharacterized protein</fullName>
    </submittedName>
</protein>
<sequence length="82" mass="8713">MAVVRNLNLDGVCLPSKVIEVVITELQIGSTFAIGKIELVLLGGENSGSTRDGHRNRDSTFGIASPKFNFELVVVGGNHCNS</sequence>